<dbReference type="EMBL" id="SWBO01000008">
    <property type="protein sequence ID" value="TKB98405.1"/>
    <property type="molecule type" value="Genomic_DNA"/>
</dbReference>
<comment type="caution">
    <text evidence="2">The sequence shown here is derived from an EMBL/GenBank/DDBJ whole genome shotgun (WGS) entry which is preliminary data.</text>
</comment>
<dbReference type="SUPFAM" id="SSF50475">
    <property type="entry name" value="FMN-binding split barrel"/>
    <property type="match status" value="1"/>
</dbReference>
<evidence type="ECO:0000313" key="3">
    <source>
        <dbReference type="Proteomes" id="UP000310477"/>
    </source>
</evidence>
<feature type="domain" description="General stress protein FMN-binding split barrel" evidence="1">
    <location>
        <begin position="8"/>
        <end position="152"/>
    </location>
</feature>
<reference evidence="2 3" key="1">
    <citation type="submission" date="2019-04" db="EMBL/GenBank/DDBJ databases">
        <title>Pedobacter sp. AR-2-6 sp. nov., isolated from Arctic soil.</title>
        <authorList>
            <person name="Dahal R.H."/>
            <person name="Kim D.-U."/>
        </authorList>
    </citation>
    <scope>NUCLEOTIDE SEQUENCE [LARGE SCALE GENOMIC DNA]</scope>
    <source>
        <strain evidence="2 3">AR-2-6</strain>
    </source>
</reference>
<organism evidence="2 3">
    <name type="scientific">Pedobacter cryotolerans</name>
    <dbReference type="NCBI Taxonomy" id="2571270"/>
    <lineage>
        <taxon>Bacteria</taxon>
        <taxon>Pseudomonadati</taxon>
        <taxon>Bacteroidota</taxon>
        <taxon>Sphingobacteriia</taxon>
        <taxon>Sphingobacteriales</taxon>
        <taxon>Sphingobacteriaceae</taxon>
        <taxon>Pedobacter</taxon>
    </lineage>
</organism>
<evidence type="ECO:0000313" key="2">
    <source>
        <dbReference type="EMBL" id="TKB98405.1"/>
    </source>
</evidence>
<dbReference type="PANTHER" id="PTHR34818:SF1">
    <property type="entry name" value="PROTEIN BLI-3"/>
    <property type="match status" value="1"/>
</dbReference>
<accession>A0A4U1C084</accession>
<dbReference type="Gene3D" id="2.30.110.10">
    <property type="entry name" value="Electron Transport, Fmn-binding Protein, Chain A"/>
    <property type="match status" value="1"/>
</dbReference>
<dbReference type="AlphaFoldDB" id="A0A4U1C084"/>
<dbReference type="InterPro" id="IPR038725">
    <property type="entry name" value="YdaG_split_barrel_FMN-bd"/>
</dbReference>
<protein>
    <submittedName>
        <fullName evidence="2">Pyridoxamine 5'-phosphate oxidase</fullName>
    </submittedName>
</protein>
<evidence type="ECO:0000259" key="1">
    <source>
        <dbReference type="Pfam" id="PF16242"/>
    </source>
</evidence>
<sequence>MKNEKNIAILKEMAEKVRICMFNTLTDDGFHSRPMGTAKIEDDGSIWFFTNEYSPKSKEISKDNEVNLGYSDPSNNTYIYINGKAELVDDQTRKEAYFSPFVKAWFPEGADDPNLILIKVTPSVAEYWDSSSSKMVVAFQMLKAIVTGNTPDMGEHDKIKF</sequence>
<dbReference type="Proteomes" id="UP000310477">
    <property type="component" value="Unassembled WGS sequence"/>
</dbReference>
<dbReference type="InterPro" id="IPR012349">
    <property type="entry name" value="Split_barrel_FMN-bd"/>
</dbReference>
<proteinExistence type="predicted"/>
<dbReference type="InterPro" id="IPR052917">
    <property type="entry name" value="Stress-Dev_Protein"/>
</dbReference>
<gene>
    <name evidence="2" type="ORF">FA045_13885</name>
</gene>
<dbReference type="RefSeq" id="WP_136877684.1">
    <property type="nucleotide sequence ID" value="NZ_SWBO01000008.1"/>
</dbReference>
<name>A0A4U1C084_9SPHI</name>
<dbReference type="Pfam" id="PF16242">
    <property type="entry name" value="Pyrid_ox_like"/>
    <property type="match status" value="1"/>
</dbReference>
<dbReference type="OrthoDB" id="1432662at2"/>
<dbReference type="PANTHER" id="PTHR34818">
    <property type="entry name" value="PROTEIN BLI-3"/>
    <property type="match status" value="1"/>
</dbReference>
<keyword evidence="3" id="KW-1185">Reference proteome</keyword>